<organism evidence="3 4">
    <name type="scientific">Calicophoron daubneyi</name>
    <name type="common">Rumen fluke</name>
    <name type="synonym">Paramphistomum daubneyi</name>
    <dbReference type="NCBI Taxonomy" id="300641"/>
    <lineage>
        <taxon>Eukaryota</taxon>
        <taxon>Metazoa</taxon>
        <taxon>Spiralia</taxon>
        <taxon>Lophotrochozoa</taxon>
        <taxon>Platyhelminthes</taxon>
        <taxon>Trematoda</taxon>
        <taxon>Digenea</taxon>
        <taxon>Plagiorchiida</taxon>
        <taxon>Pronocephalata</taxon>
        <taxon>Paramphistomoidea</taxon>
        <taxon>Paramphistomidae</taxon>
        <taxon>Calicophoron</taxon>
    </lineage>
</organism>
<accession>A0AAV2TP56</accession>
<protein>
    <recommendedName>
        <fullName evidence="2">Protein Lines N-terminal domain-containing protein</fullName>
    </recommendedName>
</protein>
<gene>
    <name evidence="3" type="ORF">CDAUBV1_LOCUS12551</name>
</gene>
<dbReference type="EMBL" id="CAXLJL010000467">
    <property type="protein sequence ID" value="CAL5138034.1"/>
    <property type="molecule type" value="Genomic_DNA"/>
</dbReference>
<dbReference type="Proteomes" id="UP001497525">
    <property type="component" value="Unassembled WGS sequence"/>
</dbReference>
<evidence type="ECO:0000259" key="2">
    <source>
        <dbReference type="Pfam" id="PF14694"/>
    </source>
</evidence>
<dbReference type="InterPro" id="IPR032794">
    <property type="entry name" value="LINES_N"/>
</dbReference>
<feature type="region of interest" description="Disordered" evidence="1">
    <location>
        <begin position="61"/>
        <end position="82"/>
    </location>
</feature>
<evidence type="ECO:0000313" key="4">
    <source>
        <dbReference type="Proteomes" id="UP001497525"/>
    </source>
</evidence>
<dbReference type="Pfam" id="PF14694">
    <property type="entry name" value="LINES_N"/>
    <property type="match status" value="1"/>
</dbReference>
<dbReference type="AlphaFoldDB" id="A0AAV2TP56"/>
<evidence type="ECO:0000256" key="1">
    <source>
        <dbReference type="SAM" id="MobiDB-lite"/>
    </source>
</evidence>
<comment type="caution">
    <text evidence="3">The sequence shown here is derived from an EMBL/GenBank/DDBJ whole genome shotgun (WGS) entry which is preliminary data.</text>
</comment>
<sequence length="152" mass="17325">MQGRELAEFIPNTDWLFARFVSSIGFAPYLLVDWLVSPETSCLTYLVHYLRRFRSREDKRHFSATSGDEPSESHSETCAVDKHGVPSFPQFDQSEWPTEPIRSMLIQVSRCLSTLEANRNIAFSPLPLIRSINYVVSILPSRSVPIGHGVKR</sequence>
<reference evidence="3" key="1">
    <citation type="submission" date="2024-06" db="EMBL/GenBank/DDBJ databases">
        <authorList>
            <person name="Liu X."/>
            <person name="Lenzi L."/>
            <person name="Haldenby T S."/>
            <person name="Uol C."/>
        </authorList>
    </citation>
    <scope>NUCLEOTIDE SEQUENCE</scope>
</reference>
<name>A0AAV2TP56_CALDB</name>
<evidence type="ECO:0000313" key="3">
    <source>
        <dbReference type="EMBL" id="CAL5138034.1"/>
    </source>
</evidence>
<feature type="compositionally biased region" description="Basic and acidic residues" evidence="1">
    <location>
        <begin position="71"/>
        <end position="82"/>
    </location>
</feature>
<feature type="domain" description="Protein Lines N-terminal" evidence="2">
    <location>
        <begin position="14"/>
        <end position="54"/>
    </location>
</feature>
<proteinExistence type="predicted"/>